<dbReference type="PANTHER" id="PTHR43046:SF16">
    <property type="entry name" value="ADP-RIBOSE PYROPHOSPHATASE YJHB-RELATED"/>
    <property type="match status" value="1"/>
</dbReference>
<dbReference type="EMBL" id="CP002476">
    <property type="protein sequence ID" value="ADW07825.1"/>
    <property type="molecule type" value="Genomic_DNA"/>
</dbReference>
<dbReference type="KEGG" id="sfa:Sfla_6496"/>
<comment type="cofactor">
    <cofactor evidence="1">
        <name>Mg(2+)</name>
        <dbReference type="ChEBI" id="CHEBI:18420"/>
    </cofactor>
</comment>
<dbReference type="InterPro" id="IPR000086">
    <property type="entry name" value="NUDIX_hydrolase_dom"/>
</dbReference>
<dbReference type="InterPro" id="IPR020084">
    <property type="entry name" value="NUDIX_hydrolase_CS"/>
</dbReference>
<dbReference type="GO" id="GO:0016787">
    <property type="term" value="F:hydrolase activity"/>
    <property type="evidence" value="ECO:0007669"/>
    <property type="project" value="UniProtKB-KW"/>
</dbReference>
<dbReference type="Proteomes" id="UP000002066">
    <property type="component" value="Plasmid pSFLA01"/>
</dbReference>
<dbReference type="CDD" id="cd04683">
    <property type="entry name" value="NUDIX_Hydrolase"/>
    <property type="match status" value="1"/>
</dbReference>
<evidence type="ECO:0000259" key="5">
    <source>
        <dbReference type="PROSITE" id="PS51462"/>
    </source>
</evidence>
<feature type="domain" description="Nudix hydrolase" evidence="5">
    <location>
        <begin position="1"/>
        <end position="137"/>
    </location>
</feature>
<protein>
    <submittedName>
        <fullName evidence="6">NUDIX hydrolase</fullName>
    </submittedName>
</protein>
<comment type="similarity">
    <text evidence="2 4">Belongs to the Nudix hydrolase family.</text>
</comment>
<organism evidence="6 7">
    <name type="scientific">Streptomyces pratensis (strain ATCC 33331 / IAF-45CD)</name>
    <dbReference type="NCBI Taxonomy" id="591167"/>
    <lineage>
        <taxon>Bacteria</taxon>
        <taxon>Bacillati</taxon>
        <taxon>Actinomycetota</taxon>
        <taxon>Actinomycetes</taxon>
        <taxon>Kitasatosporales</taxon>
        <taxon>Streptomycetaceae</taxon>
        <taxon>Streptomyces</taxon>
    </lineage>
</organism>
<dbReference type="OrthoDB" id="21568at2"/>
<keyword evidence="6" id="KW-0614">Plasmid</keyword>
<dbReference type="InterPro" id="IPR020476">
    <property type="entry name" value="Nudix_hydrolase"/>
</dbReference>
<proteinExistence type="inferred from homology"/>
<dbReference type="InterPro" id="IPR015797">
    <property type="entry name" value="NUDIX_hydrolase-like_dom_sf"/>
</dbReference>
<gene>
    <name evidence="6" type="ORF">Sfla_6496</name>
</gene>
<geneLocation type="plasmid" evidence="6 7">
    <name>pSFLA01</name>
</geneLocation>
<dbReference type="Gene3D" id="3.90.79.10">
    <property type="entry name" value="Nucleoside Triphosphate Pyrophosphohydrolase"/>
    <property type="match status" value="1"/>
</dbReference>
<sequence>MTPQPLAEPVIDTHVILRAGDKLLFSQRGGPYGYGRWHMPSGKLDRGEALRAGAARELLEETGVTVDPAHLRMVHVVHHRQSAEVDRIGFFFEATRWSGEPVNREPEKCLGLEWFSVHELPDDIIEYPQKGLLAYLEGDGALTEHGWE</sequence>
<accession>A0A8D3WME4</accession>
<dbReference type="PRINTS" id="PR00502">
    <property type="entry name" value="NUDIXFAMILY"/>
</dbReference>
<dbReference type="Pfam" id="PF00293">
    <property type="entry name" value="NUDIX"/>
    <property type="match status" value="1"/>
</dbReference>
<dbReference type="PANTHER" id="PTHR43046">
    <property type="entry name" value="GDP-MANNOSE MANNOSYL HYDROLASE"/>
    <property type="match status" value="1"/>
</dbReference>
<dbReference type="PROSITE" id="PS51462">
    <property type="entry name" value="NUDIX"/>
    <property type="match status" value="1"/>
</dbReference>
<evidence type="ECO:0000313" key="6">
    <source>
        <dbReference type="EMBL" id="ADW07825.1"/>
    </source>
</evidence>
<evidence type="ECO:0000256" key="4">
    <source>
        <dbReference type="RuleBase" id="RU003476"/>
    </source>
</evidence>
<dbReference type="AlphaFoldDB" id="A0A8D3WME4"/>
<reference evidence="6 7" key="1">
    <citation type="submission" date="2011-01" db="EMBL/GenBank/DDBJ databases">
        <title>Complete sequence of plasmid1 of Streptomyces flavogriseus ATCC 33331.</title>
        <authorList>
            <consortium name="US DOE Joint Genome Institute"/>
            <person name="Lucas S."/>
            <person name="Copeland A."/>
            <person name="Lapidus A."/>
            <person name="Cheng J.-F."/>
            <person name="Goodwin L."/>
            <person name="Pitluck S."/>
            <person name="Davenport K."/>
            <person name="Detter J.C."/>
            <person name="Han C."/>
            <person name="Tapia R."/>
            <person name="Land M."/>
            <person name="Hauser L."/>
            <person name="Kyrpides N."/>
            <person name="Ivanova N."/>
            <person name="Ovchinnikova G."/>
            <person name="Pagani I."/>
            <person name="Brumm P."/>
            <person name="Mead D."/>
            <person name="Woyke T."/>
        </authorList>
    </citation>
    <scope>NUCLEOTIDE SEQUENCE [LARGE SCALE GENOMIC DNA]</scope>
    <source>
        <strain evidence="7">ATCC 33331 / IAF-45CD</strain>
        <plasmid evidence="6 7">pSFLA01</plasmid>
    </source>
</reference>
<dbReference type="PROSITE" id="PS00893">
    <property type="entry name" value="NUDIX_BOX"/>
    <property type="match status" value="1"/>
</dbReference>
<evidence type="ECO:0000256" key="3">
    <source>
        <dbReference type="ARBA" id="ARBA00022801"/>
    </source>
</evidence>
<evidence type="ECO:0000256" key="1">
    <source>
        <dbReference type="ARBA" id="ARBA00001946"/>
    </source>
</evidence>
<evidence type="ECO:0000313" key="7">
    <source>
        <dbReference type="Proteomes" id="UP000002066"/>
    </source>
</evidence>
<keyword evidence="3 4" id="KW-0378">Hydrolase</keyword>
<evidence type="ECO:0000256" key="2">
    <source>
        <dbReference type="ARBA" id="ARBA00005582"/>
    </source>
</evidence>
<name>A0A8D3WME4_STRFA</name>
<dbReference type="SUPFAM" id="SSF55811">
    <property type="entry name" value="Nudix"/>
    <property type="match status" value="1"/>
</dbReference>